<dbReference type="InterPro" id="IPR045886">
    <property type="entry name" value="ThiF/MoeB/HesA"/>
</dbReference>
<evidence type="ECO:0000313" key="2">
    <source>
        <dbReference type="EMBL" id="KKM40603.1"/>
    </source>
</evidence>
<dbReference type="GO" id="GO:0005737">
    <property type="term" value="C:cytoplasm"/>
    <property type="evidence" value="ECO:0007669"/>
    <property type="project" value="TreeGrafter"/>
</dbReference>
<dbReference type="Pfam" id="PF00899">
    <property type="entry name" value="ThiF"/>
    <property type="match status" value="1"/>
</dbReference>
<dbReference type="GO" id="GO:0004792">
    <property type="term" value="F:thiosulfate-cyanide sulfurtransferase activity"/>
    <property type="evidence" value="ECO:0007669"/>
    <property type="project" value="TreeGrafter"/>
</dbReference>
<dbReference type="EMBL" id="LAZR01012106">
    <property type="protein sequence ID" value="KKM40603.1"/>
    <property type="molecule type" value="Genomic_DNA"/>
</dbReference>
<evidence type="ECO:0000259" key="1">
    <source>
        <dbReference type="Pfam" id="PF00899"/>
    </source>
</evidence>
<protein>
    <recommendedName>
        <fullName evidence="1">THIF-type NAD/FAD binding fold domain-containing protein</fullName>
    </recommendedName>
</protein>
<dbReference type="InterPro" id="IPR035985">
    <property type="entry name" value="Ubiquitin-activating_enz"/>
</dbReference>
<dbReference type="GO" id="GO:0008641">
    <property type="term" value="F:ubiquitin-like modifier activating enzyme activity"/>
    <property type="evidence" value="ECO:0007669"/>
    <property type="project" value="InterPro"/>
</dbReference>
<reference evidence="2" key="1">
    <citation type="journal article" date="2015" name="Nature">
        <title>Complex archaea that bridge the gap between prokaryotes and eukaryotes.</title>
        <authorList>
            <person name="Spang A."/>
            <person name="Saw J.H."/>
            <person name="Jorgensen S.L."/>
            <person name="Zaremba-Niedzwiedzka K."/>
            <person name="Martijn J."/>
            <person name="Lind A.E."/>
            <person name="van Eijk R."/>
            <person name="Schleper C."/>
            <person name="Guy L."/>
            <person name="Ettema T.J."/>
        </authorList>
    </citation>
    <scope>NUCLEOTIDE SEQUENCE</scope>
</reference>
<dbReference type="InterPro" id="IPR000594">
    <property type="entry name" value="ThiF_NAD_FAD-bd"/>
</dbReference>
<gene>
    <name evidence="2" type="ORF">LCGC14_1563730</name>
</gene>
<comment type="caution">
    <text evidence="2">The sequence shown here is derived from an EMBL/GenBank/DDBJ whole genome shotgun (WGS) entry which is preliminary data.</text>
</comment>
<name>A0A0F9ILS5_9ZZZZ</name>
<proteinExistence type="predicted"/>
<sequence>GRQLALQLAVMGAPSLTIVDFDLVEESNLASQAYLESDLGRLKVEATAEACRRINSSIALDIRNERFRRSTDVGNVVFGAVDTISCRRLIWESVKDRCDFFGDVRMTAEVIRVLTACDASGREHYPGTLFDQAEAYAGSCTSRMTIFGANIGAGLLLSRFSCWLRGLPTERDVVVNLLASEMTCQ</sequence>
<dbReference type="AlphaFoldDB" id="A0A0F9ILS5"/>
<dbReference type="GO" id="GO:0016779">
    <property type="term" value="F:nucleotidyltransferase activity"/>
    <property type="evidence" value="ECO:0007669"/>
    <property type="project" value="TreeGrafter"/>
</dbReference>
<dbReference type="Gene3D" id="3.40.50.720">
    <property type="entry name" value="NAD(P)-binding Rossmann-like Domain"/>
    <property type="match status" value="1"/>
</dbReference>
<dbReference type="PANTHER" id="PTHR10953">
    <property type="entry name" value="UBIQUITIN-ACTIVATING ENZYME E1"/>
    <property type="match status" value="1"/>
</dbReference>
<dbReference type="PANTHER" id="PTHR10953:SF102">
    <property type="entry name" value="ADENYLYLTRANSFERASE AND SULFURTRANSFERASE MOCS3"/>
    <property type="match status" value="1"/>
</dbReference>
<feature type="non-terminal residue" evidence="2">
    <location>
        <position position="1"/>
    </location>
</feature>
<feature type="domain" description="THIF-type NAD/FAD binding fold" evidence="1">
    <location>
        <begin position="1"/>
        <end position="91"/>
    </location>
</feature>
<organism evidence="2">
    <name type="scientific">marine sediment metagenome</name>
    <dbReference type="NCBI Taxonomy" id="412755"/>
    <lineage>
        <taxon>unclassified sequences</taxon>
        <taxon>metagenomes</taxon>
        <taxon>ecological metagenomes</taxon>
    </lineage>
</organism>
<dbReference type="SUPFAM" id="SSF69572">
    <property type="entry name" value="Activating enzymes of the ubiquitin-like proteins"/>
    <property type="match status" value="1"/>
</dbReference>
<accession>A0A0F9ILS5</accession>